<evidence type="ECO:0000256" key="1">
    <source>
        <dbReference type="ARBA" id="ARBA00010646"/>
    </source>
</evidence>
<evidence type="ECO:0000313" key="4">
    <source>
        <dbReference type="EMBL" id="ANY69202.1"/>
    </source>
</evidence>
<dbReference type="GO" id="GO:0009253">
    <property type="term" value="P:peptidoglycan catabolic process"/>
    <property type="evidence" value="ECO:0007669"/>
    <property type="project" value="InterPro"/>
</dbReference>
<dbReference type="GO" id="GO:0016052">
    <property type="term" value="P:carbohydrate catabolic process"/>
    <property type="evidence" value="ECO:0007669"/>
    <property type="project" value="TreeGrafter"/>
</dbReference>
<dbReference type="PANTHER" id="PTHR34135:SF2">
    <property type="entry name" value="LYSOZYME"/>
    <property type="match status" value="1"/>
</dbReference>
<accession>A0A1B2DNC0</accession>
<keyword evidence="3" id="KW-0326">Glycosidase</keyword>
<dbReference type="SMART" id="SM00641">
    <property type="entry name" value="Glyco_25"/>
    <property type="match status" value="1"/>
</dbReference>
<keyword evidence="2 4" id="KW-0378">Hydrolase</keyword>
<dbReference type="InterPro" id="IPR018077">
    <property type="entry name" value="Glyco_hydro_fam25_subgr"/>
</dbReference>
<dbReference type="AlphaFoldDB" id="A0A1B2DNC0"/>
<dbReference type="GO" id="GO:0003796">
    <property type="term" value="F:lysozyme activity"/>
    <property type="evidence" value="ECO:0007669"/>
    <property type="project" value="InterPro"/>
</dbReference>
<gene>
    <name evidence="4" type="ORF">BBD42_23980</name>
</gene>
<dbReference type="EMBL" id="CP016808">
    <property type="protein sequence ID" value="ANY69202.1"/>
    <property type="molecule type" value="Genomic_DNA"/>
</dbReference>
<proteinExistence type="inferred from homology"/>
<reference evidence="4" key="1">
    <citation type="submission" date="2016-08" db="EMBL/GenBank/DDBJ databases">
        <title>Complete Genome Seqeunce of Paenibacillus sp. BIHB 4019 from tea rhizoplane.</title>
        <authorList>
            <person name="Thakur R."/>
            <person name="Swarnkar M.K."/>
            <person name="Gulati A."/>
        </authorList>
    </citation>
    <scope>NUCLEOTIDE SEQUENCE [LARGE SCALE GENOMIC DNA]</scope>
    <source>
        <strain evidence="4">BIHB4019</strain>
    </source>
</reference>
<dbReference type="GO" id="GO:0016998">
    <property type="term" value="P:cell wall macromolecule catabolic process"/>
    <property type="evidence" value="ECO:0007669"/>
    <property type="project" value="InterPro"/>
</dbReference>
<protein>
    <submittedName>
        <fullName evidence="4">Glycoside hydrolase</fullName>
    </submittedName>
</protein>
<evidence type="ECO:0000256" key="2">
    <source>
        <dbReference type="ARBA" id="ARBA00022801"/>
    </source>
</evidence>
<dbReference type="RefSeq" id="WP_099520237.1">
    <property type="nucleotide sequence ID" value="NZ_CP016808.1"/>
</dbReference>
<dbReference type="Pfam" id="PF01183">
    <property type="entry name" value="Glyco_hydro_25"/>
    <property type="match status" value="1"/>
</dbReference>
<evidence type="ECO:0000256" key="3">
    <source>
        <dbReference type="ARBA" id="ARBA00023295"/>
    </source>
</evidence>
<dbReference type="Gene3D" id="3.20.20.80">
    <property type="entry name" value="Glycosidases"/>
    <property type="match status" value="1"/>
</dbReference>
<name>A0A1B2DNC0_9BACL</name>
<sequence>MKRNKKWRNIVIGGLALLLLLGVLEYKGIIWHNSIFAKAYEVKGLDVSHYQGKINWKQIKAAGKYEFMFVKATEGKDYTDEWFQANWQGAREQRFLTGAYHFFTTKSTGEEQTAHFIKTVPNEQDSLPPVIDLEISLDHEQAGVHKELKALADGMEAHYGKKPILYVTYDTYHTYVEDVSAFAPYEIWIRDIVKHPKLGERGWQFWQYHNRGHVAGIDMYVDINVFKGSRAAFLTQFSDAPSMLLAD</sequence>
<dbReference type="PROSITE" id="PS51904">
    <property type="entry name" value="GLYCOSYL_HYDROL_F25_2"/>
    <property type="match status" value="1"/>
</dbReference>
<dbReference type="InterPro" id="IPR002053">
    <property type="entry name" value="Glyco_hydro_25"/>
</dbReference>
<dbReference type="InterPro" id="IPR017853">
    <property type="entry name" value="GH"/>
</dbReference>
<organism evidence="4">
    <name type="scientific">Paenibacillus sp. BIHB 4019</name>
    <dbReference type="NCBI Taxonomy" id="1870819"/>
    <lineage>
        <taxon>Bacteria</taxon>
        <taxon>Bacillati</taxon>
        <taxon>Bacillota</taxon>
        <taxon>Bacilli</taxon>
        <taxon>Bacillales</taxon>
        <taxon>Paenibacillaceae</taxon>
        <taxon>Paenibacillus</taxon>
    </lineage>
</organism>
<dbReference type="SUPFAM" id="SSF51445">
    <property type="entry name" value="(Trans)glycosidases"/>
    <property type="match status" value="1"/>
</dbReference>
<comment type="similarity">
    <text evidence="1">Belongs to the glycosyl hydrolase 25 family.</text>
</comment>
<dbReference type="PANTHER" id="PTHR34135">
    <property type="entry name" value="LYSOZYME"/>
    <property type="match status" value="1"/>
</dbReference>